<reference evidence="1 2" key="1">
    <citation type="submission" date="2018-02" db="EMBL/GenBank/DDBJ databases">
        <title>The genomes of Aspergillus section Nigri reveals drivers in fungal speciation.</title>
        <authorList>
            <consortium name="DOE Joint Genome Institute"/>
            <person name="Vesth T.C."/>
            <person name="Nybo J."/>
            <person name="Theobald S."/>
            <person name="Brandl J."/>
            <person name="Frisvad J.C."/>
            <person name="Nielsen K.F."/>
            <person name="Lyhne E.K."/>
            <person name="Kogle M.E."/>
            <person name="Kuo A."/>
            <person name="Riley R."/>
            <person name="Clum A."/>
            <person name="Nolan M."/>
            <person name="Lipzen A."/>
            <person name="Salamov A."/>
            <person name="Henrissat B."/>
            <person name="Wiebenga A."/>
            <person name="De vries R.P."/>
            <person name="Grigoriev I.V."/>
            <person name="Mortensen U.H."/>
            <person name="Andersen M.R."/>
            <person name="Baker S.E."/>
        </authorList>
    </citation>
    <scope>NUCLEOTIDE SEQUENCE [LARGE SCALE GENOMIC DNA]</scope>
    <source>
        <strain evidence="1 2">CBS 101889</strain>
    </source>
</reference>
<dbReference type="EMBL" id="KZ824270">
    <property type="protein sequence ID" value="RAL15915.1"/>
    <property type="molecule type" value="Genomic_DNA"/>
</dbReference>
<dbReference type="AlphaFoldDB" id="A0A395I7K0"/>
<name>A0A395I7K0_ASPHC</name>
<dbReference type="OrthoDB" id="4472439at2759"/>
<dbReference type="RefSeq" id="XP_025555069.1">
    <property type="nucleotide sequence ID" value="XM_025699258.1"/>
</dbReference>
<dbReference type="VEuPathDB" id="FungiDB:BO97DRAFT_458909"/>
<dbReference type="Proteomes" id="UP000248961">
    <property type="component" value="Unassembled WGS sequence"/>
</dbReference>
<dbReference type="GeneID" id="37203547"/>
<accession>A0A395I7K0</accession>
<gene>
    <name evidence="1" type="ORF">BO97DRAFT_458909</name>
</gene>
<keyword evidence="2" id="KW-1185">Reference proteome</keyword>
<evidence type="ECO:0000313" key="1">
    <source>
        <dbReference type="EMBL" id="RAL15915.1"/>
    </source>
</evidence>
<sequence length="300" mass="34029">MSARHFPPELAEESDTHPSQFEEEYLAVTGLVELPPVSRHEEDTLPTLAGHGSSDAFEDEFSAQMQEEELHPGPMLPDYDPFPIAAESQFTLPAPGEEGFGRMLAEQSLSFIAPEDQFTIPAPAEGSLGPMLDERDLSSPYRVITLLQQIFTREEGYSYIHMRKTADFSYDVIHAWQATSGPFFCLLTEPGPQFNWCWYTYVQLIAQELETIERWASPDTPICGIVWIDGQFRIYEWRRVGGVPVARPGGALQHEGVIEFNNAEHWGFLVNFLLRLKGGLNFYRDYYSISEADIQGNRQN</sequence>
<evidence type="ECO:0000313" key="2">
    <source>
        <dbReference type="Proteomes" id="UP000248961"/>
    </source>
</evidence>
<organism evidence="1 2">
    <name type="scientific">Aspergillus homomorphus (strain CBS 101889)</name>
    <dbReference type="NCBI Taxonomy" id="1450537"/>
    <lineage>
        <taxon>Eukaryota</taxon>
        <taxon>Fungi</taxon>
        <taxon>Dikarya</taxon>
        <taxon>Ascomycota</taxon>
        <taxon>Pezizomycotina</taxon>
        <taxon>Eurotiomycetes</taxon>
        <taxon>Eurotiomycetidae</taxon>
        <taxon>Eurotiales</taxon>
        <taxon>Aspergillaceae</taxon>
        <taxon>Aspergillus</taxon>
        <taxon>Aspergillus subgen. Circumdati</taxon>
    </lineage>
</organism>
<protein>
    <submittedName>
        <fullName evidence="1">Uncharacterized protein</fullName>
    </submittedName>
</protein>
<proteinExistence type="predicted"/>